<dbReference type="RefSeq" id="WP_143777113.1">
    <property type="nucleotide sequence ID" value="NZ_VKKU01000002.1"/>
</dbReference>
<dbReference type="CDD" id="cd02440">
    <property type="entry name" value="AdoMet_MTases"/>
    <property type="match status" value="1"/>
</dbReference>
<evidence type="ECO:0000259" key="4">
    <source>
        <dbReference type="Pfam" id="PF10672"/>
    </source>
</evidence>
<dbReference type="EMBL" id="VKKU01000002">
    <property type="protein sequence ID" value="TSB01893.1"/>
    <property type="molecule type" value="Genomic_DNA"/>
</dbReference>
<comment type="caution">
    <text evidence="5">The sequence shown here is derived from an EMBL/GenBank/DDBJ whole genome shotgun (WGS) entry which is preliminary data.</text>
</comment>
<feature type="domain" description="S-adenosylmethionine-dependent methyltransferase" evidence="4">
    <location>
        <begin position="75"/>
        <end position="207"/>
    </location>
</feature>
<evidence type="ECO:0000256" key="2">
    <source>
        <dbReference type="ARBA" id="ARBA00022679"/>
    </source>
</evidence>
<dbReference type="Gene3D" id="3.40.50.150">
    <property type="entry name" value="Vaccinia Virus protein VP39"/>
    <property type="match status" value="1"/>
</dbReference>
<dbReference type="GO" id="GO:0008168">
    <property type="term" value="F:methyltransferase activity"/>
    <property type="evidence" value="ECO:0007669"/>
    <property type="project" value="UniProtKB-KW"/>
</dbReference>
<dbReference type="Pfam" id="PF10672">
    <property type="entry name" value="Methyltrans_SAM"/>
    <property type="match status" value="1"/>
</dbReference>
<evidence type="ECO:0000256" key="1">
    <source>
        <dbReference type="ARBA" id="ARBA00022603"/>
    </source>
</evidence>
<keyword evidence="6" id="KW-1185">Reference proteome</keyword>
<keyword evidence="3" id="KW-0949">S-adenosyl-L-methionine</keyword>
<dbReference type="SUPFAM" id="SSF53335">
    <property type="entry name" value="S-adenosyl-L-methionine-dependent methyltransferases"/>
    <property type="match status" value="1"/>
</dbReference>
<dbReference type="PANTHER" id="PTHR43042:SF2">
    <property type="entry name" value="SAM-DEPENDENT METHYLTRANSFERASE"/>
    <property type="match status" value="1"/>
</dbReference>
<accession>A0A553WB36</accession>
<dbReference type="OrthoDB" id="9805492at2"/>
<evidence type="ECO:0000313" key="5">
    <source>
        <dbReference type="EMBL" id="TSB01893.1"/>
    </source>
</evidence>
<dbReference type="PANTHER" id="PTHR43042">
    <property type="entry name" value="SAM-DEPENDENT METHYLTRANSFERASE"/>
    <property type="match status" value="1"/>
</dbReference>
<keyword evidence="1 5" id="KW-0489">Methyltransferase</keyword>
<dbReference type="InterPro" id="IPR013780">
    <property type="entry name" value="Glyco_hydro_b"/>
</dbReference>
<organism evidence="5 6">
    <name type="scientific">Sphingorhabdus contaminans</name>
    <dbReference type="NCBI Taxonomy" id="1343899"/>
    <lineage>
        <taxon>Bacteria</taxon>
        <taxon>Pseudomonadati</taxon>
        <taxon>Pseudomonadota</taxon>
        <taxon>Alphaproteobacteria</taxon>
        <taxon>Sphingomonadales</taxon>
        <taxon>Sphingomonadaceae</taxon>
        <taxon>Sphingorhabdus</taxon>
    </lineage>
</organism>
<dbReference type="Gene3D" id="2.60.40.1180">
    <property type="entry name" value="Golgi alpha-mannosidase II"/>
    <property type="match status" value="1"/>
</dbReference>
<sequence>METRFVTLTSEPRPDYTLIDSGNGRKYESYGDRRFIRPEPQAMWAPATEDWDADAEFVPGSDEDGGGRWYNNRPVPMDGWPLVWNDEVTFNAQCTPFRHLGFFPDMDPVWRWMRGELAGVENPVAMNLFGYTGVGTLALSAAGAQMVHVDASKKSVAQARANAEMSGMSGRPIRWIVDDAAKFVAREVRREKRYDGILLDPPKYGRGPEGEVWRLEEDLPGLIANCRKLLDDQSHFLFLTVYAVRMSALALGGLLHSHFADLGGKVEFGELAVREQARGLLLPTAIFARWSR</sequence>
<reference evidence="5 6" key="1">
    <citation type="submission" date="2019-07" db="EMBL/GenBank/DDBJ databases">
        <authorList>
            <person name="Park M."/>
        </authorList>
    </citation>
    <scope>NUCLEOTIDE SEQUENCE [LARGE SCALE GENOMIC DNA]</scope>
    <source>
        <strain evidence="5 6">KCTC32445</strain>
    </source>
</reference>
<gene>
    <name evidence="5" type="ORF">FOM92_12070</name>
</gene>
<dbReference type="InterPro" id="IPR019614">
    <property type="entry name" value="SAM-dep_methyl-trfase"/>
</dbReference>
<dbReference type="InterPro" id="IPR029063">
    <property type="entry name" value="SAM-dependent_MTases_sf"/>
</dbReference>
<keyword evidence="2 5" id="KW-0808">Transferase</keyword>
<evidence type="ECO:0000313" key="6">
    <source>
        <dbReference type="Proteomes" id="UP000320160"/>
    </source>
</evidence>
<dbReference type="GO" id="GO:0032259">
    <property type="term" value="P:methylation"/>
    <property type="evidence" value="ECO:0007669"/>
    <property type="project" value="UniProtKB-KW"/>
</dbReference>
<name>A0A553WB36_9SPHN</name>
<evidence type="ECO:0000256" key="3">
    <source>
        <dbReference type="ARBA" id="ARBA00022691"/>
    </source>
</evidence>
<protein>
    <submittedName>
        <fullName evidence="5">Class I SAM-dependent rRNA methyltransferase</fullName>
    </submittedName>
</protein>
<proteinExistence type="predicted"/>
<dbReference type="Proteomes" id="UP000320160">
    <property type="component" value="Unassembled WGS sequence"/>
</dbReference>
<dbReference type="AlphaFoldDB" id="A0A553WB36"/>